<keyword evidence="1" id="KW-0812">Transmembrane</keyword>
<name>A0ABY9PFC2_9GAMM</name>
<sequence length="294" mass="32436">MFANVRTGGRTAPRRIAAQRGQGQIWLVWGLIGAAVVLAVLFGAGVYVGVKRQQNNERELAALRATGNELIEQQRRLANGKTAAPLTGRASKAANTVPARNNTELLRGFNALLRDVASRTQQRQQEVAAEVAALQLDQLLAPERLASAAGRRASREAAQRYMQLIDRSAAIAEQARSELRQRSQVLVSQLPQRDTLLGQMQSSASERAALEKQMVRNQRETAELSLQIVDLVERARARIQLQDGGLAFTRQQDLDAYNRLIERIQAGDREQQRLERLNAALLAKAQARFAAHGP</sequence>
<evidence type="ECO:0000256" key="1">
    <source>
        <dbReference type="SAM" id="Phobius"/>
    </source>
</evidence>
<reference evidence="2 3" key="1">
    <citation type="submission" date="2023-08" db="EMBL/GenBank/DDBJ databases">
        <title>The whole genome sequence of Lysobacter yananisis.</title>
        <authorList>
            <person name="Sun H."/>
        </authorList>
    </citation>
    <scope>NUCLEOTIDE SEQUENCE [LARGE SCALE GENOMIC DNA]</scope>
    <source>
        <strain evidence="2 3">SNNU513</strain>
    </source>
</reference>
<keyword evidence="3" id="KW-1185">Reference proteome</keyword>
<keyword evidence="1" id="KW-0472">Membrane</keyword>
<protein>
    <submittedName>
        <fullName evidence="2">Uncharacterized protein</fullName>
    </submittedName>
</protein>
<organism evidence="2 3">
    <name type="scientific">Lysobacter yananisis</name>
    <dbReference type="NCBI Taxonomy" id="1003114"/>
    <lineage>
        <taxon>Bacteria</taxon>
        <taxon>Pseudomonadati</taxon>
        <taxon>Pseudomonadota</taxon>
        <taxon>Gammaproteobacteria</taxon>
        <taxon>Lysobacterales</taxon>
        <taxon>Lysobacteraceae</taxon>
        <taxon>Lysobacter</taxon>
    </lineage>
</organism>
<dbReference type="Proteomes" id="UP001229313">
    <property type="component" value="Chromosome"/>
</dbReference>
<keyword evidence="1" id="KW-1133">Transmembrane helix</keyword>
<dbReference type="EMBL" id="CP133568">
    <property type="protein sequence ID" value="WMT05079.1"/>
    <property type="molecule type" value="Genomic_DNA"/>
</dbReference>
<dbReference type="RefSeq" id="WP_309153235.1">
    <property type="nucleotide sequence ID" value="NZ_CP133568.1"/>
</dbReference>
<evidence type="ECO:0000313" key="3">
    <source>
        <dbReference type="Proteomes" id="UP001229313"/>
    </source>
</evidence>
<accession>A0ABY9PFC2</accession>
<proteinExistence type="predicted"/>
<gene>
    <name evidence="2" type="ORF">RDV84_09605</name>
</gene>
<evidence type="ECO:0000313" key="2">
    <source>
        <dbReference type="EMBL" id="WMT05079.1"/>
    </source>
</evidence>
<feature type="transmembrane region" description="Helical" evidence="1">
    <location>
        <begin position="26"/>
        <end position="50"/>
    </location>
</feature>